<evidence type="ECO:0000313" key="2">
    <source>
        <dbReference type="EMBL" id="WIX99237.1"/>
    </source>
</evidence>
<dbReference type="Pfam" id="PF12697">
    <property type="entry name" value="Abhydrolase_6"/>
    <property type="match status" value="1"/>
</dbReference>
<reference evidence="2 3" key="1">
    <citation type="submission" date="2023-06" db="EMBL/GenBank/DDBJ databases">
        <authorList>
            <person name="Oyuntsetseg B."/>
            <person name="Kim S.B."/>
        </authorList>
    </citation>
    <scope>NUCLEOTIDE SEQUENCE [LARGE SCALE GENOMIC DNA]</scope>
    <source>
        <strain evidence="2 3">4-36</strain>
    </source>
</reference>
<proteinExistence type="predicted"/>
<organism evidence="2 3">
    <name type="scientific">Amycolatopsis mongoliensis</name>
    <dbReference type="NCBI Taxonomy" id="715475"/>
    <lineage>
        <taxon>Bacteria</taxon>
        <taxon>Bacillati</taxon>
        <taxon>Actinomycetota</taxon>
        <taxon>Actinomycetes</taxon>
        <taxon>Pseudonocardiales</taxon>
        <taxon>Pseudonocardiaceae</taxon>
        <taxon>Amycolatopsis</taxon>
    </lineage>
</organism>
<keyword evidence="2" id="KW-0378">Hydrolase</keyword>
<sequence>MVIETDLALPDGRTLHLYDTGGPARRTVFWHHGTPNLGAPPGPLLPLAESLGVRWVSYDRPGYGTSTHLPDRTVGNAAECAAAVADALGIERFAVMGHSGGSSHALATAALLPDRVTAVASLAAVAPFGAEGWFDGMAAASAASLRAAAEGRAAKEKYEAAAEFDPDVFTTADFAALKGSWSWLDDVVRPALGAAGLVDDDLAYVTPWGCDPAAVAAPTLLVHGADDRMIPATHSEWLASRVPGAELRLTPGDGHISVLDHAADAFTWLAGQDSSASEATTGAR</sequence>
<dbReference type="Gene3D" id="3.40.50.1820">
    <property type="entry name" value="alpha/beta hydrolase"/>
    <property type="match status" value="1"/>
</dbReference>
<gene>
    <name evidence="2" type="ORF">QRX60_35025</name>
</gene>
<dbReference type="KEGG" id="amog:QRX60_35025"/>
<dbReference type="PANTHER" id="PTHR43433">
    <property type="entry name" value="HYDROLASE, ALPHA/BETA FOLD FAMILY PROTEIN"/>
    <property type="match status" value="1"/>
</dbReference>
<name>A0A9Y2NH18_9PSEU</name>
<dbReference type="RefSeq" id="WP_285995720.1">
    <property type="nucleotide sequence ID" value="NZ_CP127295.1"/>
</dbReference>
<dbReference type="InterPro" id="IPR029058">
    <property type="entry name" value="AB_hydrolase_fold"/>
</dbReference>
<dbReference type="AlphaFoldDB" id="A0A9Y2NH18"/>
<dbReference type="InterPro" id="IPR000073">
    <property type="entry name" value="AB_hydrolase_1"/>
</dbReference>
<dbReference type="InterPro" id="IPR050471">
    <property type="entry name" value="AB_hydrolase"/>
</dbReference>
<keyword evidence="3" id="KW-1185">Reference proteome</keyword>
<evidence type="ECO:0000313" key="3">
    <source>
        <dbReference type="Proteomes" id="UP001239397"/>
    </source>
</evidence>
<dbReference type="Proteomes" id="UP001239397">
    <property type="component" value="Chromosome"/>
</dbReference>
<evidence type="ECO:0000259" key="1">
    <source>
        <dbReference type="Pfam" id="PF12697"/>
    </source>
</evidence>
<dbReference type="GO" id="GO:0016787">
    <property type="term" value="F:hydrolase activity"/>
    <property type="evidence" value="ECO:0007669"/>
    <property type="project" value="UniProtKB-KW"/>
</dbReference>
<dbReference type="PANTHER" id="PTHR43433:SF10">
    <property type="entry name" value="AB HYDROLASE-1 DOMAIN-CONTAINING PROTEIN"/>
    <property type="match status" value="1"/>
</dbReference>
<feature type="domain" description="AB hydrolase-1" evidence="1">
    <location>
        <begin position="32"/>
        <end position="266"/>
    </location>
</feature>
<dbReference type="SUPFAM" id="SSF53474">
    <property type="entry name" value="alpha/beta-Hydrolases"/>
    <property type="match status" value="1"/>
</dbReference>
<dbReference type="PRINTS" id="PR00111">
    <property type="entry name" value="ABHYDROLASE"/>
</dbReference>
<dbReference type="EMBL" id="CP127295">
    <property type="protein sequence ID" value="WIX99237.1"/>
    <property type="molecule type" value="Genomic_DNA"/>
</dbReference>
<accession>A0A9Y2NH18</accession>
<protein>
    <submittedName>
        <fullName evidence="2">Alpha/beta hydrolase</fullName>
    </submittedName>
</protein>